<evidence type="ECO:0000313" key="3">
    <source>
        <dbReference type="EMBL" id="MCP1337847.1"/>
    </source>
</evidence>
<keyword evidence="2" id="KW-0560">Oxidoreductase</keyword>
<sequence>MSGTITMTASEVEDLASGALVAAGTREASARALARAVAAAEREGIRSHGLMYVPTYCEHVTCGKVDGQAVPEVAKTAPGALRADARNGFAHPAIDAGFEQLVPLARSQGVAALSVHNSYNCGVLGYHAARLAEAGLVGLGFTNAPASIAPVGGRKPVVGTNPFALAVPGEGAPALLIDQSASVIAKSELMVRARTGEPIPEGWALGPDGEPTTDPAVGLKGTMAPSGGYKGFGVGLLVEVMAAALSGANLGIHASPFSGTAGGPPGTGQFFLAISPAAFAGDGFGARIADLCAAITAQEGAHLPGQRRAANRARSDADGIPVPADLHARIAELAGGR</sequence>
<protein>
    <submittedName>
        <fullName evidence="3">Ldh family oxidoreductase</fullName>
    </submittedName>
</protein>
<dbReference type="GO" id="GO:0016491">
    <property type="term" value="F:oxidoreductase activity"/>
    <property type="evidence" value="ECO:0007669"/>
    <property type="project" value="UniProtKB-KW"/>
</dbReference>
<dbReference type="PANTHER" id="PTHR11091:SF0">
    <property type="entry name" value="MALATE DEHYDROGENASE"/>
    <property type="match status" value="1"/>
</dbReference>
<dbReference type="PANTHER" id="PTHR11091">
    <property type="entry name" value="OXIDOREDUCTASE-RELATED"/>
    <property type="match status" value="1"/>
</dbReference>
<dbReference type="Gene3D" id="1.10.1530.10">
    <property type="match status" value="1"/>
</dbReference>
<dbReference type="InterPro" id="IPR043143">
    <property type="entry name" value="Mal/L-sulf/L-lact_DH-like_NADP"/>
</dbReference>
<evidence type="ECO:0000313" key="4">
    <source>
        <dbReference type="Proteomes" id="UP001055804"/>
    </source>
</evidence>
<dbReference type="Pfam" id="PF02615">
    <property type="entry name" value="Ldh_2"/>
    <property type="match status" value="1"/>
</dbReference>
<dbReference type="Proteomes" id="UP001055804">
    <property type="component" value="Unassembled WGS sequence"/>
</dbReference>
<name>A0A9J6PME4_9PROT</name>
<dbReference type="EMBL" id="JAMZFT010000004">
    <property type="protein sequence ID" value="MCP1337847.1"/>
    <property type="molecule type" value="Genomic_DNA"/>
</dbReference>
<dbReference type="InterPro" id="IPR043144">
    <property type="entry name" value="Mal/L-sulf/L-lact_DH-like_ah"/>
</dbReference>
<accession>A0A9J6PME4</accession>
<dbReference type="InterPro" id="IPR003767">
    <property type="entry name" value="Malate/L-lactate_DH-like"/>
</dbReference>
<evidence type="ECO:0000256" key="2">
    <source>
        <dbReference type="ARBA" id="ARBA00023002"/>
    </source>
</evidence>
<comment type="caution">
    <text evidence="3">The sequence shown here is derived from an EMBL/GenBank/DDBJ whole genome shotgun (WGS) entry which is preliminary data.</text>
</comment>
<proteinExistence type="inferred from homology"/>
<dbReference type="RefSeq" id="WP_269333808.1">
    <property type="nucleotide sequence ID" value="NZ_JAMZFT010000004.1"/>
</dbReference>
<dbReference type="AlphaFoldDB" id="A0A9J6PME4"/>
<evidence type="ECO:0000256" key="1">
    <source>
        <dbReference type="ARBA" id="ARBA00006056"/>
    </source>
</evidence>
<organism evidence="3 4">
    <name type="scientific">Futiania mangrovi</name>
    <dbReference type="NCBI Taxonomy" id="2959716"/>
    <lineage>
        <taxon>Bacteria</taxon>
        <taxon>Pseudomonadati</taxon>
        <taxon>Pseudomonadota</taxon>
        <taxon>Alphaproteobacteria</taxon>
        <taxon>Futianiales</taxon>
        <taxon>Futianiaceae</taxon>
        <taxon>Futiania</taxon>
    </lineage>
</organism>
<keyword evidence="4" id="KW-1185">Reference proteome</keyword>
<dbReference type="SUPFAM" id="SSF89733">
    <property type="entry name" value="L-sulfolactate dehydrogenase-like"/>
    <property type="match status" value="1"/>
</dbReference>
<comment type="similarity">
    <text evidence="1">Belongs to the LDH2/MDH2 oxidoreductase family.</text>
</comment>
<gene>
    <name evidence="3" type="ORF">NJQ99_15605</name>
</gene>
<reference evidence="3" key="1">
    <citation type="submission" date="2022-06" db="EMBL/GenBank/DDBJ databases">
        <title>Isolation and Genomics of Futiania mangrovii gen. nov., sp. nov., a Rare and Metabolically-versatile member in the Class Alphaproteobacteria.</title>
        <authorList>
            <person name="Liu L."/>
            <person name="Huang W.-C."/>
            <person name="Pan J."/>
            <person name="Li J."/>
            <person name="Huang Y."/>
            <person name="Du H."/>
            <person name="Liu Y."/>
            <person name="Li M."/>
        </authorList>
    </citation>
    <scope>NUCLEOTIDE SEQUENCE</scope>
    <source>
        <strain evidence="3">FT118</strain>
    </source>
</reference>
<dbReference type="Gene3D" id="3.30.1370.60">
    <property type="entry name" value="Hypothetical oxidoreductase yiak, domain 2"/>
    <property type="match status" value="1"/>
</dbReference>
<dbReference type="InterPro" id="IPR036111">
    <property type="entry name" value="Mal/L-sulfo/L-lacto_DH-like_sf"/>
</dbReference>